<dbReference type="NCBIfam" id="NF038214">
    <property type="entry name" value="IS21_help_AAA"/>
    <property type="match status" value="1"/>
</dbReference>
<reference evidence="5" key="1">
    <citation type="submission" date="2016-04" db="EMBL/GenBank/DDBJ databases">
        <authorList>
            <person name="Chen L."/>
            <person name="Zhuang W."/>
            <person name="Wang G."/>
        </authorList>
    </citation>
    <scope>NUCLEOTIDE SEQUENCE [LARGE SCALE GENOMIC DNA]</scope>
    <source>
        <strain evidence="5">208</strain>
    </source>
</reference>
<gene>
    <name evidence="4" type="ORF">A4R26_31650</name>
</gene>
<evidence type="ECO:0000256" key="2">
    <source>
        <dbReference type="ARBA" id="ARBA00022840"/>
    </source>
</evidence>
<dbReference type="PANTHER" id="PTHR30050">
    <property type="entry name" value="CHROMOSOMAL REPLICATION INITIATOR PROTEIN DNAA"/>
    <property type="match status" value="1"/>
</dbReference>
<dbReference type="InterPro" id="IPR002611">
    <property type="entry name" value="IstB_ATP-bd"/>
</dbReference>
<accession>A0A1V9EPA5</accession>
<dbReference type="Proteomes" id="UP000192276">
    <property type="component" value="Unassembled WGS sequence"/>
</dbReference>
<dbReference type="AlphaFoldDB" id="A0A1V9EPA5"/>
<proteinExistence type="predicted"/>
<dbReference type="RefSeq" id="WP_081170391.1">
    <property type="nucleotide sequence ID" value="NZ_LWBP01000236.1"/>
</dbReference>
<keyword evidence="1" id="KW-0547">Nucleotide-binding</keyword>
<name>A0A1V9EPA5_9BACT</name>
<dbReference type="PIRSF" id="PIRSF003073">
    <property type="entry name" value="DNAC_TnpB_IstB"/>
    <property type="match status" value="1"/>
</dbReference>
<dbReference type="SUPFAM" id="SSF52540">
    <property type="entry name" value="P-loop containing nucleoside triphosphate hydrolases"/>
    <property type="match status" value="1"/>
</dbReference>
<dbReference type="PANTHER" id="PTHR30050:SF4">
    <property type="entry name" value="ATP-BINDING PROTEIN RV3427C IN INSERTION SEQUENCE-RELATED"/>
    <property type="match status" value="1"/>
</dbReference>
<dbReference type="CDD" id="cd00009">
    <property type="entry name" value="AAA"/>
    <property type="match status" value="1"/>
</dbReference>
<dbReference type="GO" id="GO:0005524">
    <property type="term" value="F:ATP binding"/>
    <property type="evidence" value="ECO:0007669"/>
    <property type="project" value="UniProtKB-KW"/>
</dbReference>
<protein>
    <submittedName>
        <fullName evidence="4">ATP-binding protein</fullName>
    </submittedName>
</protein>
<dbReference type="InterPro" id="IPR047661">
    <property type="entry name" value="IstB"/>
</dbReference>
<dbReference type="GO" id="GO:0006260">
    <property type="term" value="P:DNA replication"/>
    <property type="evidence" value="ECO:0007669"/>
    <property type="project" value="TreeGrafter"/>
</dbReference>
<dbReference type="Pfam" id="PF01695">
    <property type="entry name" value="IstB_IS21"/>
    <property type="match status" value="1"/>
</dbReference>
<evidence type="ECO:0000259" key="3">
    <source>
        <dbReference type="Pfam" id="PF01695"/>
    </source>
</evidence>
<dbReference type="Gene3D" id="3.40.50.300">
    <property type="entry name" value="P-loop containing nucleotide triphosphate hydrolases"/>
    <property type="match status" value="1"/>
</dbReference>
<keyword evidence="2 4" id="KW-0067">ATP-binding</keyword>
<evidence type="ECO:0000313" key="5">
    <source>
        <dbReference type="Proteomes" id="UP000192276"/>
    </source>
</evidence>
<dbReference type="EMBL" id="LWBP01000236">
    <property type="protein sequence ID" value="OQP47957.1"/>
    <property type="molecule type" value="Genomic_DNA"/>
</dbReference>
<organism evidence="4 5">
    <name type="scientific">Niastella populi</name>
    <dbReference type="NCBI Taxonomy" id="550983"/>
    <lineage>
        <taxon>Bacteria</taxon>
        <taxon>Pseudomonadati</taxon>
        <taxon>Bacteroidota</taxon>
        <taxon>Chitinophagia</taxon>
        <taxon>Chitinophagales</taxon>
        <taxon>Chitinophagaceae</taxon>
        <taxon>Niastella</taxon>
    </lineage>
</organism>
<comment type="caution">
    <text evidence="4">The sequence shown here is derived from an EMBL/GenBank/DDBJ whole genome shotgun (WGS) entry which is preliminary data.</text>
</comment>
<dbReference type="STRING" id="550983.A4R26_31650"/>
<feature type="domain" description="IstB-like ATP-binding" evidence="3">
    <location>
        <begin position="9"/>
        <end position="241"/>
    </location>
</feature>
<dbReference type="InterPro" id="IPR027417">
    <property type="entry name" value="P-loop_NTPase"/>
</dbReference>
<dbReference type="OrthoDB" id="8064373at2"/>
<sequence length="241" mass="27366">MNTTQSLEQMQNLKLNGMAASYRCQLELPVNQQLEGHELLAHLLQAEQLHRTNERMESLLKAARLRFNVTPQQIDCSPERNLTKATWSSLLECNYIKAGETVLITGATGVGKSAVGCALGYQACLMGIKTRYFNMNRLIETILMAKTEGSYVKLLNQLEKVPLIILDDFGIQHINKNIKLALLQIMEDRYEKKSLVITSQLPVSAWHDYLDEPTLADAILDRLTARCHRIELKGESRRKKK</sequence>
<evidence type="ECO:0000256" key="1">
    <source>
        <dbReference type="ARBA" id="ARBA00022741"/>
    </source>
</evidence>
<dbReference type="InterPro" id="IPR028350">
    <property type="entry name" value="DNAC/IstB-like"/>
</dbReference>
<keyword evidence="5" id="KW-1185">Reference proteome</keyword>
<evidence type="ECO:0000313" key="4">
    <source>
        <dbReference type="EMBL" id="OQP47957.1"/>
    </source>
</evidence>